<dbReference type="EMBL" id="FNSD01000001">
    <property type="protein sequence ID" value="SEB91467.1"/>
    <property type="molecule type" value="Genomic_DNA"/>
</dbReference>
<dbReference type="CDD" id="cd02440">
    <property type="entry name" value="AdoMet_MTases"/>
    <property type="match status" value="1"/>
</dbReference>
<feature type="domain" description="Methyltransferase type 12" evidence="3">
    <location>
        <begin position="77"/>
        <end position="173"/>
    </location>
</feature>
<dbReference type="SUPFAM" id="SSF53335">
    <property type="entry name" value="S-adenosyl-L-methionine-dependent methyltransferases"/>
    <property type="match status" value="1"/>
</dbReference>
<evidence type="ECO:0000256" key="1">
    <source>
        <dbReference type="ARBA" id="ARBA00022679"/>
    </source>
</evidence>
<dbReference type="Gene3D" id="3.40.50.150">
    <property type="entry name" value="Vaccinia Virus protein VP39"/>
    <property type="match status" value="1"/>
</dbReference>
<evidence type="ECO:0000313" key="4">
    <source>
        <dbReference type="EMBL" id="SEB91467.1"/>
    </source>
</evidence>
<evidence type="ECO:0000259" key="3">
    <source>
        <dbReference type="Pfam" id="PF08242"/>
    </source>
</evidence>
<dbReference type="GO" id="GO:0008168">
    <property type="term" value="F:methyltransferase activity"/>
    <property type="evidence" value="ECO:0007669"/>
    <property type="project" value="UniProtKB-KW"/>
</dbReference>
<feature type="signal peptide" evidence="2">
    <location>
        <begin position="1"/>
        <end position="29"/>
    </location>
</feature>
<accession>A0A1H4N8M4</accession>
<dbReference type="Pfam" id="PF08242">
    <property type="entry name" value="Methyltransf_12"/>
    <property type="match status" value="1"/>
</dbReference>
<dbReference type="InterPro" id="IPR013217">
    <property type="entry name" value="Methyltransf_12"/>
</dbReference>
<gene>
    <name evidence="4" type="ORF">SAMN05443244_2169</name>
</gene>
<dbReference type="PANTHER" id="PTHR43861:SF3">
    <property type="entry name" value="PUTATIVE (AFU_ORTHOLOGUE AFUA_2G14390)-RELATED"/>
    <property type="match status" value="1"/>
</dbReference>
<dbReference type="GO" id="GO:0032259">
    <property type="term" value="P:methylation"/>
    <property type="evidence" value="ECO:0007669"/>
    <property type="project" value="UniProtKB-KW"/>
</dbReference>
<sequence>MCARTRVQLTMKPTRYLLAIALLTLSLHAQTSQTQRPTSTPYAGDLSIFEEPGREDKLQINRVMDILHIAPGKAVADIGAGGGWFTVRAAHRVGEGGKVYGEDINPAAIKAIEQRTAKEHLPQVRAVLGTTDDPKLPAKSVDAVLMLKVYHEIADPLDFLANLKPALAPGARIGIIDRNGNGTDHGLKQSILEKELREAGFREVEHYDFTKADGQDYFLVFEVR</sequence>
<keyword evidence="1 4" id="KW-0808">Transferase</keyword>
<dbReference type="Proteomes" id="UP000182409">
    <property type="component" value="Unassembled WGS sequence"/>
</dbReference>
<keyword evidence="4" id="KW-0489">Methyltransferase</keyword>
<protein>
    <submittedName>
        <fullName evidence="4">Methyltransferase domain-containing protein</fullName>
    </submittedName>
</protein>
<organism evidence="4 5">
    <name type="scientific">Terriglobus roseus</name>
    <dbReference type="NCBI Taxonomy" id="392734"/>
    <lineage>
        <taxon>Bacteria</taxon>
        <taxon>Pseudomonadati</taxon>
        <taxon>Acidobacteriota</taxon>
        <taxon>Terriglobia</taxon>
        <taxon>Terriglobales</taxon>
        <taxon>Acidobacteriaceae</taxon>
        <taxon>Terriglobus</taxon>
    </lineage>
</organism>
<evidence type="ECO:0000256" key="2">
    <source>
        <dbReference type="SAM" id="SignalP"/>
    </source>
</evidence>
<dbReference type="AlphaFoldDB" id="A0A1H4N8M4"/>
<dbReference type="InterPro" id="IPR029063">
    <property type="entry name" value="SAM-dependent_MTases_sf"/>
</dbReference>
<proteinExistence type="predicted"/>
<dbReference type="PANTHER" id="PTHR43861">
    <property type="entry name" value="TRANS-ACONITATE 2-METHYLTRANSFERASE-RELATED"/>
    <property type="match status" value="1"/>
</dbReference>
<name>A0A1H4N8M4_9BACT</name>
<evidence type="ECO:0000313" key="5">
    <source>
        <dbReference type="Proteomes" id="UP000182409"/>
    </source>
</evidence>
<feature type="chain" id="PRO_5010201789" evidence="2">
    <location>
        <begin position="30"/>
        <end position="224"/>
    </location>
</feature>
<keyword evidence="2" id="KW-0732">Signal</keyword>
<reference evidence="4 5" key="1">
    <citation type="submission" date="2016-10" db="EMBL/GenBank/DDBJ databases">
        <authorList>
            <person name="de Groot N.N."/>
        </authorList>
    </citation>
    <scope>NUCLEOTIDE SEQUENCE [LARGE SCALE GENOMIC DNA]</scope>
    <source>
        <strain evidence="4 5">AB35.6</strain>
    </source>
</reference>